<comment type="caution">
    <text evidence="2">The sequence shown here is derived from an EMBL/GenBank/DDBJ whole genome shotgun (WGS) entry which is preliminary data.</text>
</comment>
<evidence type="ECO:0000313" key="2">
    <source>
        <dbReference type="EMBL" id="MBY0095554.1"/>
    </source>
</evidence>
<dbReference type="EMBL" id="JACWFH010000005">
    <property type="protein sequence ID" value="MBY0095554.1"/>
    <property type="molecule type" value="Genomic_DNA"/>
</dbReference>
<reference evidence="2 3" key="1">
    <citation type="submission" date="2020-07" db="EMBL/GenBank/DDBJ databases">
        <title>Fungal Genomes of the International Space Station.</title>
        <authorList>
            <person name="Seuylemezian A."/>
            <person name="Singh N.K."/>
            <person name="Wood J."/>
            <person name="Venkateswaran K."/>
        </authorList>
    </citation>
    <scope>NUCLEOTIDE SEQUENCE [LARGE SCALE GENOMIC DNA]</scope>
    <source>
        <strain evidence="2 3">PL-B2</strain>
    </source>
</reference>
<dbReference type="CDD" id="cd04301">
    <property type="entry name" value="NAT_SF"/>
    <property type="match status" value="1"/>
</dbReference>
<sequence length="167" mass="19014">MDIKRADITHAEGISKVCSQAYRATYKDTHSQEYIERTIAEFYHLERIREEITVESEGWDGWFVAIEAGEVVGAIGGGMIGKNISEVFVLYLDPERRREGIGTLLLNVLTEVQTEKGATQQWVSVAKGNQKGIPFYEAKGFVFAEEQQSFGNSMDEKYVSLRYYREI</sequence>
<name>A0ABS7JZZ0_9BACI</name>
<dbReference type="RefSeq" id="WP_221870629.1">
    <property type="nucleotide sequence ID" value="NZ_JACWFH010000005.1"/>
</dbReference>
<evidence type="ECO:0000259" key="1">
    <source>
        <dbReference type="PROSITE" id="PS51186"/>
    </source>
</evidence>
<dbReference type="Gene3D" id="3.40.630.30">
    <property type="match status" value="1"/>
</dbReference>
<feature type="domain" description="N-acetyltransferase" evidence="1">
    <location>
        <begin position="1"/>
        <end position="167"/>
    </location>
</feature>
<proteinExistence type="predicted"/>
<dbReference type="InterPro" id="IPR016181">
    <property type="entry name" value="Acyl_CoA_acyltransferase"/>
</dbReference>
<protein>
    <submittedName>
        <fullName evidence="2">GNAT family N-acetyltransferase</fullName>
    </submittedName>
</protein>
<gene>
    <name evidence="2" type="ORF">H0185_01805</name>
</gene>
<keyword evidence="3" id="KW-1185">Reference proteome</keyword>
<dbReference type="InterPro" id="IPR000182">
    <property type="entry name" value="GNAT_dom"/>
</dbReference>
<organism evidence="2 3">
    <name type="scientific">Mesobacillus maritimus</name>
    <dbReference type="NCBI Taxonomy" id="1643336"/>
    <lineage>
        <taxon>Bacteria</taxon>
        <taxon>Bacillati</taxon>
        <taxon>Bacillota</taxon>
        <taxon>Bacilli</taxon>
        <taxon>Bacillales</taxon>
        <taxon>Bacillaceae</taxon>
        <taxon>Mesobacillus</taxon>
    </lineage>
</organism>
<evidence type="ECO:0000313" key="3">
    <source>
        <dbReference type="Proteomes" id="UP000769780"/>
    </source>
</evidence>
<accession>A0ABS7JZZ0</accession>
<dbReference type="PROSITE" id="PS51186">
    <property type="entry name" value="GNAT"/>
    <property type="match status" value="1"/>
</dbReference>
<dbReference type="Proteomes" id="UP000769780">
    <property type="component" value="Unassembled WGS sequence"/>
</dbReference>
<dbReference type="SUPFAM" id="SSF55729">
    <property type="entry name" value="Acyl-CoA N-acyltransferases (Nat)"/>
    <property type="match status" value="1"/>
</dbReference>
<dbReference type="Pfam" id="PF00583">
    <property type="entry name" value="Acetyltransf_1"/>
    <property type="match status" value="1"/>
</dbReference>